<evidence type="ECO:0000313" key="1">
    <source>
        <dbReference type="EMBL" id="RKS83315.1"/>
    </source>
</evidence>
<sequence>MVEDKNNLPEAKEALDEGLADGIEKLHRLCLRRLIRNMSNGKDALGNSWEPLKESTIQAKGSDTPLIDSSRLLTNINVASEMNRKTKTSIIGTNLDYAKHHEYGAPEAGIPRRPIFGPVARLAGKKAPEVLGEEIGLKLDEAEV</sequence>
<dbReference type="AlphaFoldDB" id="A0A495R7Q2"/>
<name>A0A495R7Q2_9EURY</name>
<dbReference type="EMBL" id="RBWW01000001">
    <property type="protein sequence ID" value="RKS83315.1"/>
    <property type="molecule type" value="Genomic_DNA"/>
</dbReference>
<comment type="caution">
    <text evidence="1">The sequence shown here is derived from an EMBL/GenBank/DDBJ whole genome shotgun (WGS) entry which is preliminary data.</text>
</comment>
<dbReference type="Proteomes" id="UP000268233">
    <property type="component" value="Unassembled WGS sequence"/>
</dbReference>
<evidence type="ECO:0008006" key="3">
    <source>
        <dbReference type="Google" id="ProtNLM"/>
    </source>
</evidence>
<organism evidence="1 2">
    <name type="scientific">Haloarcula quadrata</name>
    <dbReference type="NCBI Taxonomy" id="182779"/>
    <lineage>
        <taxon>Archaea</taxon>
        <taxon>Methanobacteriati</taxon>
        <taxon>Methanobacteriota</taxon>
        <taxon>Stenosarchaea group</taxon>
        <taxon>Halobacteria</taxon>
        <taxon>Halobacteriales</taxon>
        <taxon>Haloarculaceae</taxon>
        <taxon>Haloarcula</taxon>
    </lineage>
</organism>
<dbReference type="RefSeq" id="WP_121303417.1">
    <property type="nucleotide sequence ID" value="NZ_RBWW01000001.1"/>
</dbReference>
<gene>
    <name evidence="1" type="ORF">BDK61_2658</name>
</gene>
<reference evidence="1 2" key="1">
    <citation type="submission" date="2018-10" db="EMBL/GenBank/DDBJ databases">
        <title>Genomic Encyclopedia of Archaeal and Bacterial Type Strains, Phase II (KMG-II): from individual species to whole genera.</title>
        <authorList>
            <person name="Goeker M."/>
        </authorList>
    </citation>
    <scope>NUCLEOTIDE SEQUENCE [LARGE SCALE GENOMIC DNA]</scope>
    <source>
        <strain evidence="1 2">DSM 11927</strain>
    </source>
</reference>
<keyword evidence="2" id="KW-1185">Reference proteome</keyword>
<evidence type="ECO:0000313" key="2">
    <source>
        <dbReference type="Proteomes" id="UP000268233"/>
    </source>
</evidence>
<accession>A0A495R7Q2</accession>
<protein>
    <recommendedName>
        <fullName evidence="3">Phage virion morphogenesis protein</fullName>
    </recommendedName>
</protein>
<proteinExistence type="predicted"/>